<evidence type="ECO:0000256" key="13">
    <source>
        <dbReference type="SAM" id="Phobius"/>
    </source>
</evidence>
<dbReference type="GO" id="GO:0004843">
    <property type="term" value="F:cysteine-type deubiquitinase activity"/>
    <property type="evidence" value="ECO:0007669"/>
    <property type="project" value="UniProtKB-EC"/>
</dbReference>
<evidence type="ECO:0000256" key="7">
    <source>
        <dbReference type="ARBA" id="ARBA00022786"/>
    </source>
</evidence>
<dbReference type="SUPFAM" id="SSF144232">
    <property type="entry name" value="HIT/MYND zinc finger-like"/>
    <property type="match status" value="1"/>
</dbReference>
<dbReference type="InterPro" id="IPR001394">
    <property type="entry name" value="Peptidase_C19_UCH"/>
</dbReference>
<evidence type="ECO:0000256" key="5">
    <source>
        <dbReference type="ARBA" id="ARBA00022723"/>
    </source>
</evidence>
<evidence type="ECO:0000256" key="11">
    <source>
        <dbReference type="PROSITE-ProRule" id="PRU00134"/>
    </source>
</evidence>
<dbReference type="InterPro" id="IPR028889">
    <property type="entry name" value="USP"/>
</dbReference>
<feature type="domain" description="MYND-type" evidence="15">
    <location>
        <begin position="101"/>
        <end position="138"/>
    </location>
</feature>
<keyword evidence="13" id="KW-0812">Transmembrane</keyword>
<dbReference type="InterPro" id="IPR002893">
    <property type="entry name" value="Znf_MYND"/>
</dbReference>
<evidence type="ECO:0000256" key="3">
    <source>
        <dbReference type="ARBA" id="ARBA00012759"/>
    </source>
</evidence>
<dbReference type="PANTHER" id="PTHR24006">
    <property type="entry name" value="UBIQUITIN CARBOXYL-TERMINAL HYDROLASE"/>
    <property type="match status" value="1"/>
</dbReference>
<keyword evidence="7" id="KW-0833">Ubl conjugation pathway</keyword>
<keyword evidence="5" id="KW-0479">Metal-binding</keyword>
<evidence type="ECO:0000313" key="17">
    <source>
        <dbReference type="Proteomes" id="UP001604336"/>
    </source>
</evidence>
<dbReference type="AlphaFoldDB" id="A0ABD1Q5K6"/>
<dbReference type="FunFam" id="6.10.140.2220:FF:000006">
    <property type="entry name" value="Ubiquitin carboxyl-terminal hydrolase 15"/>
    <property type="match status" value="1"/>
</dbReference>
<keyword evidence="8 16" id="KW-0378">Hydrolase</keyword>
<feature type="transmembrane region" description="Helical" evidence="13">
    <location>
        <begin position="7"/>
        <end position="30"/>
    </location>
</feature>
<feature type="compositionally biased region" description="Polar residues" evidence="12">
    <location>
        <begin position="317"/>
        <end position="329"/>
    </location>
</feature>
<keyword evidence="6 11" id="KW-0863">Zinc-finger</keyword>
<evidence type="ECO:0000256" key="9">
    <source>
        <dbReference type="ARBA" id="ARBA00022807"/>
    </source>
</evidence>
<dbReference type="Pfam" id="PF01753">
    <property type="entry name" value="zf-MYND"/>
    <property type="match status" value="1"/>
</dbReference>
<comment type="catalytic activity">
    <reaction evidence="1">
        <text>Thiol-dependent hydrolysis of ester, thioester, amide, peptide and isopeptide bonds formed by the C-terminal Gly of ubiquitin (a 76-residue protein attached to proteins as an intracellular targeting signal).</text>
        <dbReference type="EC" id="3.4.19.12"/>
    </reaction>
</comment>
<keyword evidence="4" id="KW-0645">Protease</keyword>
<feature type="region of interest" description="Disordered" evidence="12">
    <location>
        <begin position="459"/>
        <end position="485"/>
    </location>
</feature>
<comment type="caution">
    <text evidence="16">The sequence shown here is derived from an EMBL/GenBank/DDBJ whole genome shotgun (WGS) entry which is preliminary data.</text>
</comment>
<dbReference type="InterPro" id="IPR038765">
    <property type="entry name" value="Papain-like_cys_pep_sf"/>
</dbReference>
<dbReference type="EMBL" id="JBFOLK010000012">
    <property type="protein sequence ID" value="KAL2471400.1"/>
    <property type="molecule type" value="Genomic_DNA"/>
</dbReference>
<evidence type="ECO:0000256" key="8">
    <source>
        <dbReference type="ARBA" id="ARBA00022801"/>
    </source>
</evidence>
<feature type="region of interest" description="Disordered" evidence="12">
    <location>
        <begin position="296"/>
        <end position="334"/>
    </location>
</feature>
<organism evidence="16 17">
    <name type="scientific">Abeliophyllum distichum</name>
    <dbReference type="NCBI Taxonomy" id="126358"/>
    <lineage>
        <taxon>Eukaryota</taxon>
        <taxon>Viridiplantae</taxon>
        <taxon>Streptophyta</taxon>
        <taxon>Embryophyta</taxon>
        <taxon>Tracheophyta</taxon>
        <taxon>Spermatophyta</taxon>
        <taxon>Magnoliopsida</taxon>
        <taxon>eudicotyledons</taxon>
        <taxon>Gunneridae</taxon>
        <taxon>Pentapetalae</taxon>
        <taxon>asterids</taxon>
        <taxon>lamiids</taxon>
        <taxon>Lamiales</taxon>
        <taxon>Oleaceae</taxon>
        <taxon>Forsythieae</taxon>
        <taxon>Abeliophyllum</taxon>
    </lineage>
</organism>
<keyword evidence="9" id="KW-0788">Thiol protease</keyword>
<feature type="compositionally biased region" description="Low complexity" evidence="12">
    <location>
        <begin position="303"/>
        <end position="316"/>
    </location>
</feature>
<keyword evidence="10" id="KW-0862">Zinc</keyword>
<sequence>MLLERDLGFVCIVVAAALVVLFAPVGWFVVRRKWRHTVARRDEIRRLLALASDEAARAEFEAAAGYSYACSYGSPVMAEPEEETTISVSGSSPVRQSQYQCEVCFSPTTTRCKQCKAVHYCSGKCQIIHWRQGHKDECRPCNITHQNIDVGVHSSLKEFKQDEVESSGNVIGNQGKNLAKPVDSSFGERGFIKPSLHEVPDGKDGTEVENVVDEKETDVNLMSSIHSLPDECSPSTVLGEWSVISRGNSKDSCRYDRQTTCGNMEKRKSLSLEQPIVSDFTNDVATSKPNQFKSCCIDSDNHSGSSTSSGWSGTGSEEYSLSEPSTPSSGFWEGTIDPVISKIDALDECGDVNEPNSHPSGCFSTAARINVHPVEGLSSDANRVMASDSHPATSVPKKSTDEAPLSKEASPNGLKSRRPSLLNSRTSNSNDVHNIPTECSSKLREAKCSSSSAYCGRMASGSEKNLPSGDVTRDGGLQSLTPDMLNNRVDGTSSISQALKFHEVGSLTSKVAGAHFPATRKLTVSNVQSVKIESTRGLDACSSHCGCQSQNVRIDANKSARTLDPSRDSKLIRRSPLGSRSEVMGRFKGLFPYDLFVKLYNWNKVELRPRGLMNCGNSCYANAVLQCLAFTPPLTAYFLQGLHSKACDKKEWCFTCEFETLVSKAREGHSPLSPIRIISQLQNIGSHLANGREEDAHEFLRCAIESMQVVCLKESGNKERSPLDEETTLMGLTFGGYLRSKIECMRCGGKSERHERMMDLSVEIGGDIGTLEEAMQQFTHTETLDGENKYQCSRCRSYEKAKKKLRVLEAPNVLTIALKRFQADKFGKLNKRIRFQEILNMAPYMSGTSDKSPIYQLYGVVVHLDVMNATFSGHYVCYIKNNQGRWFKADDSSVQVVELEKVLTKDAYMLLYARCSPRAPRLIRSSIVPRDTRRVKHPTCKARAHSANRQDISTGELNAQTCNDCFSFHSTSFQPIQPILEEDCWSENSSSFFSEVGSHSTDSTNIESSSTDDNFDQIFGDMGIYWNRTWRSSTDSDTASSSSSPSPLHSRHSPLADFDYNSSGYPETCGSCMDCCAESVVDGHGFWAGEGRGSLLCRKQCRKLVDSSSSCREPCSNKLGRNYDNEKCSSVSCSRRSTRGRAD</sequence>
<evidence type="ECO:0000256" key="4">
    <source>
        <dbReference type="ARBA" id="ARBA00022670"/>
    </source>
</evidence>
<evidence type="ECO:0000256" key="10">
    <source>
        <dbReference type="ARBA" id="ARBA00022833"/>
    </source>
</evidence>
<accession>A0ABD1Q5K6</accession>
<feature type="domain" description="USP" evidence="14">
    <location>
        <begin position="610"/>
        <end position="915"/>
    </location>
</feature>
<dbReference type="PROSITE" id="PS50235">
    <property type="entry name" value="USP_3"/>
    <property type="match status" value="1"/>
</dbReference>
<dbReference type="InterPro" id="IPR018200">
    <property type="entry name" value="USP_CS"/>
</dbReference>
<evidence type="ECO:0000313" key="16">
    <source>
        <dbReference type="EMBL" id="KAL2471400.1"/>
    </source>
</evidence>
<gene>
    <name evidence="16" type="ORF">Adt_39536</name>
</gene>
<evidence type="ECO:0000256" key="2">
    <source>
        <dbReference type="ARBA" id="ARBA00009085"/>
    </source>
</evidence>
<evidence type="ECO:0000256" key="1">
    <source>
        <dbReference type="ARBA" id="ARBA00000707"/>
    </source>
</evidence>
<dbReference type="Pfam" id="PF00443">
    <property type="entry name" value="UCH"/>
    <property type="match status" value="1"/>
</dbReference>
<dbReference type="GO" id="GO:0008270">
    <property type="term" value="F:zinc ion binding"/>
    <property type="evidence" value="ECO:0007669"/>
    <property type="project" value="UniProtKB-KW"/>
</dbReference>
<dbReference type="InterPro" id="IPR050164">
    <property type="entry name" value="Peptidase_C19"/>
</dbReference>
<evidence type="ECO:0000256" key="6">
    <source>
        <dbReference type="ARBA" id="ARBA00022771"/>
    </source>
</evidence>
<dbReference type="Proteomes" id="UP001604336">
    <property type="component" value="Unassembled WGS sequence"/>
</dbReference>
<dbReference type="Gene3D" id="6.10.140.2220">
    <property type="match status" value="1"/>
</dbReference>
<dbReference type="PROSITE" id="PS00972">
    <property type="entry name" value="USP_1"/>
    <property type="match status" value="1"/>
</dbReference>
<evidence type="ECO:0000259" key="14">
    <source>
        <dbReference type="PROSITE" id="PS50235"/>
    </source>
</evidence>
<reference evidence="17" key="1">
    <citation type="submission" date="2024-07" db="EMBL/GenBank/DDBJ databases">
        <title>Two chromosome-level genome assemblies of Korean endemic species Abeliophyllum distichum and Forsythia ovata (Oleaceae).</title>
        <authorList>
            <person name="Jang H."/>
        </authorList>
    </citation>
    <scope>NUCLEOTIDE SEQUENCE [LARGE SCALE GENOMIC DNA]</scope>
</reference>
<dbReference type="PROSITE" id="PS01360">
    <property type="entry name" value="ZF_MYND_1"/>
    <property type="match status" value="1"/>
</dbReference>
<name>A0ABD1Q5K6_9LAMI</name>
<dbReference type="PANTHER" id="PTHR24006:SF874">
    <property type="entry name" value="UBIQUITIN CARBOXYL-TERMINAL HYDROLASE 16"/>
    <property type="match status" value="1"/>
</dbReference>
<feature type="region of interest" description="Disordered" evidence="12">
    <location>
        <begin position="385"/>
        <end position="436"/>
    </location>
</feature>
<comment type="similarity">
    <text evidence="2">Belongs to the peptidase C19 family.</text>
</comment>
<keyword evidence="13" id="KW-1133">Transmembrane helix</keyword>
<dbReference type="SUPFAM" id="SSF54001">
    <property type="entry name" value="Cysteine proteinases"/>
    <property type="match status" value="1"/>
</dbReference>
<dbReference type="PROSITE" id="PS50865">
    <property type="entry name" value="ZF_MYND_2"/>
    <property type="match status" value="1"/>
</dbReference>
<evidence type="ECO:0000256" key="12">
    <source>
        <dbReference type="SAM" id="MobiDB-lite"/>
    </source>
</evidence>
<keyword evidence="13" id="KW-0472">Membrane</keyword>
<dbReference type="EC" id="3.4.19.12" evidence="3"/>
<dbReference type="FunFam" id="3.90.70.10:FF:000026">
    <property type="entry name" value="Ubiquitin carboxyl-terminal hydrolase 15"/>
    <property type="match status" value="1"/>
</dbReference>
<evidence type="ECO:0000259" key="15">
    <source>
        <dbReference type="PROSITE" id="PS50865"/>
    </source>
</evidence>
<protein>
    <recommendedName>
        <fullName evidence="3">ubiquitinyl hydrolase 1</fullName>
        <ecNumber evidence="3">3.4.19.12</ecNumber>
    </recommendedName>
</protein>
<feature type="compositionally biased region" description="Polar residues" evidence="12">
    <location>
        <begin position="421"/>
        <end position="436"/>
    </location>
</feature>
<dbReference type="Gene3D" id="3.90.70.10">
    <property type="entry name" value="Cysteine proteinases"/>
    <property type="match status" value="1"/>
</dbReference>
<proteinExistence type="inferred from homology"/>
<keyword evidence="17" id="KW-1185">Reference proteome</keyword>
<dbReference type="GO" id="GO:0006508">
    <property type="term" value="P:proteolysis"/>
    <property type="evidence" value="ECO:0007669"/>
    <property type="project" value="UniProtKB-KW"/>
</dbReference>